<dbReference type="Gene3D" id="3.40.190.150">
    <property type="entry name" value="Bordetella uptake gene, domain 1"/>
    <property type="match status" value="1"/>
</dbReference>
<dbReference type="PANTHER" id="PTHR42928">
    <property type="entry name" value="TRICARBOXYLATE-BINDING PROTEIN"/>
    <property type="match status" value="1"/>
</dbReference>
<dbReference type="PANTHER" id="PTHR42928:SF5">
    <property type="entry name" value="BLR1237 PROTEIN"/>
    <property type="match status" value="1"/>
</dbReference>
<evidence type="ECO:0008006" key="4">
    <source>
        <dbReference type="Google" id="ProtNLM"/>
    </source>
</evidence>
<comment type="similarity">
    <text evidence="1">Belongs to the UPF0065 (bug) family.</text>
</comment>
<evidence type="ECO:0000313" key="3">
    <source>
        <dbReference type="Proteomes" id="UP000194440"/>
    </source>
</evidence>
<keyword evidence="3" id="KW-1185">Reference proteome</keyword>
<dbReference type="Pfam" id="PF03401">
    <property type="entry name" value="TctC"/>
    <property type="match status" value="1"/>
</dbReference>
<organism evidence="2 3">
    <name type="scientific">Acidovorax carolinensis</name>
    <dbReference type="NCBI Taxonomy" id="553814"/>
    <lineage>
        <taxon>Bacteria</taxon>
        <taxon>Pseudomonadati</taxon>
        <taxon>Pseudomonadota</taxon>
        <taxon>Betaproteobacteria</taxon>
        <taxon>Burkholderiales</taxon>
        <taxon>Comamonadaceae</taxon>
        <taxon>Acidovorax</taxon>
    </lineage>
</organism>
<reference evidence="2" key="1">
    <citation type="submission" date="2017-05" db="EMBL/GenBank/DDBJ databases">
        <title>Polyphasic characterization of four soil-derived phenanthrene-degrading Acidovorax strains and proposal of Acidovorax phenanthrenivorans sp. nov.</title>
        <authorList>
            <person name="Singleton D."/>
            <person name="Lee J."/>
            <person name="Dickey A.N."/>
            <person name="Stroud A."/>
            <person name="Scholl E.H."/>
            <person name="Wright F.A."/>
            <person name="Aitken M.D."/>
        </authorList>
    </citation>
    <scope>NUCLEOTIDE SEQUENCE</scope>
    <source>
        <strain evidence="2">P4</strain>
    </source>
</reference>
<dbReference type="CDD" id="cd13578">
    <property type="entry name" value="PBP2_Bug27"/>
    <property type="match status" value="1"/>
</dbReference>
<dbReference type="InterPro" id="IPR005064">
    <property type="entry name" value="BUG"/>
</dbReference>
<gene>
    <name evidence="2" type="ORF">CBP36_12475</name>
</gene>
<dbReference type="EMBL" id="CP021366">
    <property type="protein sequence ID" value="ART59542.1"/>
    <property type="molecule type" value="Genomic_DNA"/>
</dbReference>
<dbReference type="PIRSF" id="PIRSF017082">
    <property type="entry name" value="YflP"/>
    <property type="match status" value="1"/>
</dbReference>
<dbReference type="Proteomes" id="UP000194440">
    <property type="component" value="Chromosome"/>
</dbReference>
<dbReference type="SUPFAM" id="SSF53850">
    <property type="entry name" value="Periplasmic binding protein-like II"/>
    <property type="match status" value="1"/>
</dbReference>
<dbReference type="Gene3D" id="3.40.190.10">
    <property type="entry name" value="Periplasmic binding protein-like II"/>
    <property type="match status" value="1"/>
</dbReference>
<evidence type="ECO:0000256" key="1">
    <source>
        <dbReference type="ARBA" id="ARBA00006987"/>
    </source>
</evidence>
<dbReference type="AlphaFoldDB" id="A0A240UER1"/>
<evidence type="ECO:0000313" key="2">
    <source>
        <dbReference type="EMBL" id="ART59542.1"/>
    </source>
</evidence>
<protein>
    <recommendedName>
        <fullName evidence="4">ABC transporter substrate-binding protein</fullName>
    </recommendedName>
</protein>
<dbReference type="KEGG" id="acis:CBP35_06450"/>
<dbReference type="KEGG" id="acip:CBP36_12475"/>
<name>A0A240UER1_9BURK</name>
<dbReference type="InterPro" id="IPR042100">
    <property type="entry name" value="Bug_dom1"/>
</dbReference>
<proteinExistence type="inferred from homology"/>
<sequence length="350" mass="36660">MPMQTSSPSSVRSTQSHPADAQTRRVLLVAAALCGLGAVAPAIAQQNGASTFPARPIQIIVPSTPGGILDIAARTVANGMSRELGKPVVVDYKAGAGQTIGANFVAKAPADGYTLLLGSNVSLAVNPQLMPNIPYNAAKDFIPVAMLGTNANAVMVLPSFPANNFTEFVDYVRKNPGKVSYAHPNLGSSAHIAGEALRQQAQLDYLAVPFKGSAGATTAALGSQVEVLIDNLATAIPLVKVGRLKALAVTSVKRSALLPEVPTIAESGFPGFHIAGWISIHAPAGTPSSVVNKLNETIRRTLATPETRQQFERAMIDPVAADSAQNLDRYLKADYETWGSVIQKGNIHLE</sequence>
<accession>A0A240UER1</accession>